<accession>A0ABN9UM54</accession>
<feature type="non-terminal residue" evidence="3">
    <location>
        <position position="141"/>
    </location>
</feature>
<dbReference type="EMBL" id="CAUYUJ010016011">
    <property type="protein sequence ID" value="CAK0860767.1"/>
    <property type="molecule type" value="Genomic_DNA"/>
</dbReference>
<feature type="transmembrane region" description="Helical" evidence="2">
    <location>
        <begin position="21"/>
        <end position="41"/>
    </location>
</feature>
<feature type="region of interest" description="Disordered" evidence="1">
    <location>
        <begin position="122"/>
        <end position="141"/>
    </location>
</feature>
<gene>
    <name evidence="3" type="ORF">PCOR1329_LOCUS49644</name>
</gene>
<feature type="non-terminal residue" evidence="3">
    <location>
        <position position="1"/>
    </location>
</feature>
<keyword evidence="2" id="KW-1133">Transmembrane helix</keyword>
<reference evidence="3" key="1">
    <citation type="submission" date="2023-10" db="EMBL/GenBank/DDBJ databases">
        <authorList>
            <person name="Chen Y."/>
            <person name="Shah S."/>
            <person name="Dougan E. K."/>
            <person name="Thang M."/>
            <person name="Chan C."/>
        </authorList>
    </citation>
    <scope>NUCLEOTIDE SEQUENCE [LARGE SCALE GENOMIC DNA]</scope>
</reference>
<evidence type="ECO:0000256" key="1">
    <source>
        <dbReference type="SAM" id="MobiDB-lite"/>
    </source>
</evidence>
<evidence type="ECO:0000313" key="3">
    <source>
        <dbReference type="EMBL" id="CAK0860767.1"/>
    </source>
</evidence>
<dbReference type="Proteomes" id="UP001189429">
    <property type="component" value="Unassembled WGS sequence"/>
</dbReference>
<sequence length="141" mass="16372">PRQRQHVRHLRHDLLGQHEDIVGWFYLLVLLAARLGLHPLLRCRRRWPPRRRDLRARVPPAHRLGRGCLASALRDALGRDSGRVHRLGALRRLASAELSARRRWVRRQRDLCAAESDSRLFRSGDDEHGEDAVPDKPDLCL</sequence>
<protein>
    <submittedName>
        <fullName evidence="3">Uncharacterized protein</fullName>
    </submittedName>
</protein>
<keyword evidence="2" id="KW-0812">Transmembrane</keyword>
<evidence type="ECO:0000256" key="2">
    <source>
        <dbReference type="SAM" id="Phobius"/>
    </source>
</evidence>
<keyword evidence="2" id="KW-0472">Membrane</keyword>
<proteinExistence type="predicted"/>
<name>A0ABN9UM54_9DINO</name>
<keyword evidence="4" id="KW-1185">Reference proteome</keyword>
<comment type="caution">
    <text evidence="3">The sequence shown here is derived from an EMBL/GenBank/DDBJ whole genome shotgun (WGS) entry which is preliminary data.</text>
</comment>
<evidence type="ECO:0000313" key="4">
    <source>
        <dbReference type="Proteomes" id="UP001189429"/>
    </source>
</evidence>
<organism evidence="3 4">
    <name type="scientific">Prorocentrum cordatum</name>
    <dbReference type="NCBI Taxonomy" id="2364126"/>
    <lineage>
        <taxon>Eukaryota</taxon>
        <taxon>Sar</taxon>
        <taxon>Alveolata</taxon>
        <taxon>Dinophyceae</taxon>
        <taxon>Prorocentrales</taxon>
        <taxon>Prorocentraceae</taxon>
        <taxon>Prorocentrum</taxon>
    </lineage>
</organism>